<dbReference type="Proteomes" id="UP000012488">
    <property type="component" value="Chromosome"/>
</dbReference>
<accession>A0A6B9FZ79</accession>
<organism evidence="1 2">
    <name type="scientific">Methylobacterium mesophilicum SR1.6/6</name>
    <dbReference type="NCBI Taxonomy" id="908290"/>
    <lineage>
        <taxon>Bacteria</taxon>
        <taxon>Pseudomonadati</taxon>
        <taxon>Pseudomonadota</taxon>
        <taxon>Alphaproteobacteria</taxon>
        <taxon>Hyphomicrobiales</taxon>
        <taxon>Methylobacteriaceae</taxon>
        <taxon>Methylobacterium</taxon>
    </lineage>
</organism>
<evidence type="ECO:0000313" key="1">
    <source>
        <dbReference type="EMBL" id="QGY05554.1"/>
    </source>
</evidence>
<evidence type="ECO:0000313" key="2">
    <source>
        <dbReference type="Proteomes" id="UP000012488"/>
    </source>
</evidence>
<dbReference type="KEGG" id="mmes:MMSR116_29405"/>
<dbReference type="EMBL" id="CP043538">
    <property type="protein sequence ID" value="QGY05554.1"/>
    <property type="molecule type" value="Genomic_DNA"/>
</dbReference>
<gene>
    <name evidence="1" type="ORF">MMSR116_29405</name>
</gene>
<reference evidence="1 2" key="2">
    <citation type="journal article" date="2013" name="Genome Announc.">
        <title>Draft Genome Sequence of Methylobacterium mesophilicum Strain SR1.6/6, Isolated from Citrus sinensis.</title>
        <authorList>
            <person name="Marinho Almeida D."/>
            <person name="Dini-Andreote F."/>
            <person name="Camargo Neves A.A."/>
            <person name="Juca Ramos R.T."/>
            <person name="Andreote F.D."/>
            <person name="Carneiro A.R."/>
            <person name="Oliveira de Souza Lima A."/>
            <person name="Caracciolo Gomes de Sa P.H."/>
            <person name="Ribeiro Barbosa M.S."/>
            <person name="Araujo W.L."/>
            <person name="Silva A."/>
        </authorList>
    </citation>
    <scope>NUCLEOTIDE SEQUENCE [LARGE SCALE GENOMIC DNA]</scope>
    <source>
        <strain evidence="1 2">SR1.6/6</strain>
    </source>
</reference>
<sequence>MSAAPARSAELLNRIAAALNVPVEAFTDPVAQPAAGPAPGALVATLLFDPDGRRFAAAFPYLSAQARKAFADSVEAYVRSLPAAPARSADGRP</sequence>
<reference evidence="1 2" key="1">
    <citation type="journal article" date="2012" name="Genet. Mol. Biol.">
        <title>Analysis of 16S rRNA and mxaF genes revealing insights into Methylobacterium niche-specific plant association.</title>
        <authorList>
            <person name="Dourado M.N."/>
            <person name="Andreote F.D."/>
            <person name="Dini-Andreote F."/>
            <person name="Conti R."/>
            <person name="Araujo J.M."/>
            <person name="Araujo W.L."/>
        </authorList>
    </citation>
    <scope>NUCLEOTIDE SEQUENCE [LARGE SCALE GENOMIC DNA]</scope>
    <source>
        <strain evidence="1 2">SR1.6/6</strain>
    </source>
</reference>
<dbReference type="RefSeq" id="WP_010684407.1">
    <property type="nucleotide sequence ID" value="NZ_CP043538.1"/>
</dbReference>
<name>A0A6B9FZ79_9HYPH</name>
<protein>
    <submittedName>
        <fullName evidence="1">Uncharacterized protein</fullName>
    </submittedName>
</protein>
<dbReference type="AlphaFoldDB" id="A0A6B9FZ79"/>
<proteinExistence type="predicted"/>